<dbReference type="VEuPathDB" id="FungiDB:Z520_11684"/>
<dbReference type="GeneID" id="27717430"/>
<evidence type="ECO:0000313" key="2">
    <source>
        <dbReference type="EMBL" id="KIX92655.1"/>
    </source>
</evidence>
<dbReference type="RefSeq" id="XP_016626778.1">
    <property type="nucleotide sequence ID" value="XM_016782172.1"/>
</dbReference>
<organism evidence="2 3">
    <name type="scientific">Fonsecaea multimorphosa CBS 102226</name>
    <dbReference type="NCBI Taxonomy" id="1442371"/>
    <lineage>
        <taxon>Eukaryota</taxon>
        <taxon>Fungi</taxon>
        <taxon>Dikarya</taxon>
        <taxon>Ascomycota</taxon>
        <taxon>Pezizomycotina</taxon>
        <taxon>Eurotiomycetes</taxon>
        <taxon>Chaetothyriomycetidae</taxon>
        <taxon>Chaetothyriales</taxon>
        <taxon>Herpotrichiellaceae</taxon>
        <taxon>Fonsecaea</taxon>
    </lineage>
</organism>
<evidence type="ECO:0000313" key="3">
    <source>
        <dbReference type="Proteomes" id="UP000053411"/>
    </source>
</evidence>
<dbReference type="Proteomes" id="UP000053411">
    <property type="component" value="Unassembled WGS sequence"/>
</dbReference>
<sequence length="59" mass="6687">MTTLGENELDGTQEITEDYDDPLQEGPSQSAERSIKPIKPPRKKTPSACERCREKRVKV</sequence>
<proteinExistence type="predicted"/>
<dbReference type="AlphaFoldDB" id="A0A0D2GT49"/>
<gene>
    <name evidence="2" type="ORF">Z520_11684</name>
</gene>
<feature type="region of interest" description="Disordered" evidence="1">
    <location>
        <begin position="1"/>
        <end position="59"/>
    </location>
</feature>
<reference evidence="2 3" key="1">
    <citation type="submission" date="2015-01" db="EMBL/GenBank/DDBJ databases">
        <title>The Genome Sequence of Fonsecaea multimorphosa CBS 102226.</title>
        <authorList>
            <consortium name="The Broad Institute Genomics Platform"/>
            <person name="Cuomo C."/>
            <person name="de Hoog S."/>
            <person name="Gorbushina A."/>
            <person name="Stielow B."/>
            <person name="Teixiera M."/>
            <person name="Abouelleil A."/>
            <person name="Chapman S.B."/>
            <person name="Priest M."/>
            <person name="Young S.K."/>
            <person name="Wortman J."/>
            <person name="Nusbaum C."/>
            <person name="Birren B."/>
        </authorList>
    </citation>
    <scope>NUCLEOTIDE SEQUENCE [LARGE SCALE GENOMIC DNA]</scope>
    <source>
        <strain evidence="2 3">CBS 102226</strain>
    </source>
</reference>
<dbReference type="EMBL" id="KN848102">
    <property type="protein sequence ID" value="KIX92655.1"/>
    <property type="molecule type" value="Genomic_DNA"/>
</dbReference>
<accession>A0A0D2GT49</accession>
<protein>
    <submittedName>
        <fullName evidence="2">Uncharacterized protein</fullName>
    </submittedName>
</protein>
<keyword evidence="3" id="KW-1185">Reference proteome</keyword>
<feature type="compositionally biased region" description="Acidic residues" evidence="1">
    <location>
        <begin position="7"/>
        <end position="23"/>
    </location>
</feature>
<evidence type="ECO:0000256" key="1">
    <source>
        <dbReference type="SAM" id="MobiDB-lite"/>
    </source>
</evidence>
<name>A0A0D2GT49_9EURO</name>